<evidence type="ECO:0000313" key="2">
    <source>
        <dbReference type="Proteomes" id="UP000271925"/>
    </source>
</evidence>
<dbReference type="EMBL" id="RQJO01000007">
    <property type="protein sequence ID" value="RRB07853.1"/>
    <property type="molecule type" value="Genomic_DNA"/>
</dbReference>
<comment type="caution">
    <text evidence="1">The sequence shown here is derived from an EMBL/GenBank/DDBJ whole genome shotgun (WGS) entry which is preliminary data.</text>
</comment>
<reference evidence="1 2" key="1">
    <citation type="submission" date="2018-11" db="EMBL/GenBank/DDBJ databases">
        <authorList>
            <person name="Zhou Z."/>
            <person name="Wang G."/>
        </authorList>
    </citation>
    <scope>NUCLEOTIDE SEQUENCE [LARGE SCALE GENOMIC DNA]</scope>
    <source>
        <strain evidence="1 2">KCTC52004</strain>
    </source>
</reference>
<dbReference type="RefSeq" id="WP_124873362.1">
    <property type="nucleotide sequence ID" value="NZ_RQJO01000007.1"/>
</dbReference>
<evidence type="ECO:0008006" key="3">
    <source>
        <dbReference type="Google" id="ProtNLM"/>
    </source>
</evidence>
<protein>
    <recommendedName>
        <fullName evidence="3">DUF4595 domain-containing protein</fullName>
    </recommendedName>
</protein>
<dbReference type="PROSITE" id="PS51257">
    <property type="entry name" value="PROKAR_LIPOPROTEIN"/>
    <property type="match status" value="1"/>
</dbReference>
<proteinExistence type="predicted"/>
<evidence type="ECO:0000313" key="1">
    <source>
        <dbReference type="EMBL" id="RRB07853.1"/>
    </source>
</evidence>
<dbReference type="OrthoDB" id="953290at2"/>
<name>A0A3P1C3Z8_9BACT</name>
<keyword evidence="2" id="KW-1185">Reference proteome</keyword>
<accession>A0A3P1C3Z8</accession>
<dbReference type="AlphaFoldDB" id="A0A3P1C3Z8"/>
<dbReference type="Proteomes" id="UP000271925">
    <property type="component" value="Unassembled WGS sequence"/>
</dbReference>
<gene>
    <name evidence="1" type="ORF">EHT25_08775</name>
</gene>
<organism evidence="1 2">
    <name type="scientific">Larkinella rosea</name>
    <dbReference type="NCBI Taxonomy" id="2025312"/>
    <lineage>
        <taxon>Bacteria</taxon>
        <taxon>Pseudomonadati</taxon>
        <taxon>Bacteroidota</taxon>
        <taxon>Cytophagia</taxon>
        <taxon>Cytophagales</taxon>
        <taxon>Spirosomataceae</taxon>
        <taxon>Larkinella</taxon>
    </lineage>
</organism>
<sequence length="280" mass="32497">MNRFIQFTIPTALLLFFGSCSVQDHLPPDSTQRCKVVEEVLQSNNSFGPESIDIDGNKVNIGVYGHYFYEYDDQGRISKFTSAPVENSLINFYTDRYEYLPNQLNKYRTFLPGGTSEFKIPLPLNEQGTIISNNDYKHEYNTEGFLVKTTYPYQSLSDWRMYDDGVDEYTVENGNIVKLKITRPGYDFIETTLYEYDLSKPNLPSRFGANGKASKNLLIRETTYWGIDKSKGYREFESRYLFDGNGQVTRQIILDYSYNEKGENRSRNSIRVIDYSITCK</sequence>